<accession>A0A2I0KR80</accession>
<dbReference type="AlphaFoldDB" id="A0A2I0KR80"/>
<evidence type="ECO:0000313" key="2">
    <source>
        <dbReference type="Proteomes" id="UP000233551"/>
    </source>
</evidence>
<comment type="caution">
    <text evidence="1">The sequence shown here is derived from an EMBL/GenBank/DDBJ whole genome shotgun (WGS) entry which is preliminary data.</text>
</comment>
<dbReference type="EMBL" id="PGOL01000411">
    <property type="protein sequence ID" value="PKI70971.1"/>
    <property type="molecule type" value="Genomic_DNA"/>
</dbReference>
<proteinExistence type="predicted"/>
<organism evidence="1 2">
    <name type="scientific">Punica granatum</name>
    <name type="common">Pomegranate</name>
    <dbReference type="NCBI Taxonomy" id="22663"/>
    <lineage>
        <taxon>Eukaryota</taxon>
        <taxon>Viridiplantae</taxon>
        <taxon>Streptophyta</taxon>
        <taxon>Embryophyta</taxon>
        <taxon>Tracheophyta</taxon>
        <taxon>Spermatophyta</taxon>
        <taxon>Magnoliopsida</taxon>
        <taxon>eudicotyledons</taxon>
        <taxon>Gunneridae</taxon>
        <taxon>Pentapetalae</taxon>
        <taxon>rosids</taxon>
        <taxon>malvids</taxon>
        <taxon>Myrtales</taxon>
        <taxon>Lythraceae</taxon>
        <taxon>Punica</taxon>
    </lineage>
</organism>
<name>A0A2I0KR80_PUNGR</name>
<protein>
    <submittedName>
        <fullName evidence="1">Uncharacterized protein</fullName>
    </submittedName>
</protein>
<sequence>MCRRGARICWKYARGSRRWWSMRRGRLRMCRGRWIDFLEDIDTVFFHHPDTLTSWVSETTPDPRGVKEHLALFRRIRPRGLLDPPWVTGGIPRRFGPFFACIIRQAR</sequence>
<keyword evidence="2" id="KW-1185">Reference proteome</keyword>
<dbReference type="Proteomes" id="UP000233551">
    <property type="component" value="Unassembled WGS sequence"/>
</dbReference>
<gene>
    <name evidence="1" type="ORF">CRG98_008645</name>
</gene>
<evidence type="ECO:0000313" key="1">
    <source>
        <dbReference type="EMBL" id="PKI70971.1"/>
    </source>
</evidence>
<reference evidence="1 2" key="1">
    <citation type="submission" date="2017-11" db="EMBL/GenBank/DDBJ databases">
        <title>De-novo sequencing of pomegranate (Punica granatum L.) genome.</title>
        <authorList>
            <person name="Akparov Z."/>
            <person name="Amiraslanov A."/>
            <person name="Hajiyeva S."/>
            <person name="Abbasov M."/>
            <person name="Kaur K."/>
            <person name="Hamwieh A."/>
            <person name="Solovyev V."/>
            <person name="Salamov A."/>
            <person name="Braich B."/>
            <person name="Kosarev P."/>
            <person name="Mahmoud A."/>
            <person name="Hajiyev E."/>
            <person name="Babayeva S."/>
            <person name="Izzatullayeva V."/>
            <person name="Mammadov A."/>
            <person name="Mammadov A."/>
            <person name="Sharifova S."/>
            <person name="Ojaghi J."/>
            <person name="Eynullazada K."/>
            <person name="Bayramov B."/>
            <person name="Abdulazimova A."/>
            <person name="Shahmuradov I."/>
        </authorList>
    </citation>
    <scope>NUCLEOTIDE SEQUENCE [LARGE SCALE GENOMIC DNA]</scope>
    <source>
        <strain evidence="2">cv. AG2017</strain>
        <tissue evidence="1">Leaf</tissue>
    </source>
</reference>